<dbReference type="InterPro" id="IPR038360">
    <property type="entry name" value="DUF4844_sf"/>
</dbReference>
<protein>
    <submittedName>
        <fullName evidence="1">Uncharacterized protein</fullName>
    </submittedName>
</protein>
<dbReference type="EMBL" id="JABSNO010000007">
    <property type="protein sequence ID" value="NRS92274.1"/>
    <property type="molecule type" value="Genomic_DNA"/>
</dbReference>
<keyword evidence="2" id="KW-1185">Reference proteome</keyword>
<dbReference type="AlphaFoldDB" id="A0A8J8G6R4"/>
<gene>
    <name evidence="1" type="ORF">HNQ03_001342</name>
</gene>
<dbReference type="PROSITE" id="PS51257">
    <property type="entry name" value="PROKAR_LIPOPROTEIN"/>
    <property type="match status" value="1"/>
</dbReference>
<dbReference type="Proteomes" id="UP000610746">
    <property type="component" value="Unassembled WGS sequence"/>
</dbReference>
<evidence type="ECO:0000313" key="1">
    <source>
        <dbReference type="EMBL" id="NRS92274.1"/>
    </source>
</evidence>
<sequence length="142" mass="16403">MKSTFTIILLFLIFSSCNEEKRKYETKKETLLTVMNQKNFKITVEKIRTSNTFVDPKNWAARGLNPSEQSIILKLRKATNDFLDKLEKIYSANEDSEPKYKEVSNIVDELPWDELDTEEKEFLADELAPAIKAAGFDPSTIF</sequence>
<dbReference type="RefSeq" id="WP_173778885.1">
    <property type="nucleotide sequence ID" value="NZ_JABSNO010000007.1"/>
</dbReference>
<organism evidence="1 2">
    <name type="scientific">Frigoriflavimonas asaccharolytica</name>
    <dbReference type="NCBI Taxonomy" id="2735899"/>
    <lineage>
        <taxon>Bacteria</taxon>
        <taxon>Pseudomonadati</taxon>
        <taxon>Bacteroidota</taxon>
        <taxon>Flavobacteriia</taxon>
        <taxon>Flavobacteriales</taxon>
        <taxon>Weeksellaceae</taxon>
        <taxon>Frigoriflavimonas</taxon>
    </lineage>
</organism>
<proteinExistence type="predicted"/>
<accession>A0A8J8G6R4</accession>
<reference evidence="1" key="1">
    <citation type="submission" date="2020-05" db="EMBL/GenBank/DDBJ databases">
        <title>Genomic Encyclopedia of Type Strains, Phase IV (KMG-V): Genome sequencing to study the core and pangenomes of soil and plant-associated prokaryotes.</title>
        <authorList>
            <person name="Whitman W."/>
        </authorList>
    </citation>
    <scope>NUCLEOTIDE SEQUENCE</scope>
    <source>
        <strain evidence="1">16F</strain>
    </source>
</reference>
<evidence type="ECO:0000313" key="2">
    <source>
        <dbReference type="Proteomes" id="UP000610746"/>
    </source>
</evidence>
<dbReference type="Gene3D" id="1.20.1480.40">
    <property type="entry name" value="Uncharacterised protein PF16133, DUF4844"/>
    <property type="match status" value="1"/>
</dbReference>
<comment type="caution">
    <text evidence="1">The sequence shown here is derived from an EMBL/GenBank/DDBJ whole genome shotgun (WGS) entry which is preliminary data.</text>
</comment>
<name>A0A8J8G6R4_9FLAO</name>